<dbReference type="AlphaFoldDB" id="A0A5E7C830"/>
<accession>A0A5E7C830</accession>
<proteinExistence type="predicted"/>
<reference evidence="1 2" key="1">
    <citation type="submission" date="2019-09" db="EMBL/GenBank/DDBJ databases">
        <authorList>
            <person name="Chandra G."/>
            <person name="Truman W A."/>
        </authorList>
    </citation>
    <scope>NUCLEOTIDE SEQUENCE [LARGE SCALE GENOMIC DNA]</scope>
    <source>
        <strain evidence="1">PS710</strain>
    </source>
</reference>
<evidence type="ECO:0000313" key="1">
    <source>
        <dbReference type="EMBL" id="VVN96264.1"/>
    </source>
</evidence>
<gene>
    <name evidence="1" type="ORF">PS710_02286</name>
</gene>
<evidence type="ECO:0000313" key="2">
    <source>
        <dbReference type="Proteomes" id="UP000381093"/>
    </source>
</evidence>
<organism evidence="1 2">
    <name type="scientific">Pseudomonas fluorescens</name>
    <dbReference type="NCBI Taxonomy" id="294"/>
    <lineage>
        <taxon>Bacteria</taxon>
        <taxon>Pseudomonadati</taxon>
        <taxon>Pseudomonadota</taxon>
        <taxon>Gammaproteobacteria</taxon>
        <taxon>Pseudomonadales</taxon>
        <taxon>Pseudomonadaceae</taxon>
        <taxon>Pseudomonas</taxon>
    </lineage>
</organism>
<dbReference type="InterPro" id="IPR011044">
    <property type="entry name" value="Quino_amine_DH_bsu"/>
</dbReference>
<sequence>MKKRWIMTATAAAILALPFALLPIASRERMEAVPIEGQSSVAIQWDNSFKPASVPGAVEAHPYLAPLGQGTMHGDGFQSDTHPASGPMGTALEVRTRQGGNWLPRQCATYVYRSDGKIISMCGGLTGFRIVLIDPTTLKALAYYDLPLRPSSFQALIHRDMSLMMNDSSGGAYLFLDNQDRIVLGDSRQMIQRIALHEEGGQWRFIVEKEWDMRPHVPHDCQNYDNWFPSGACDMITTVMPDTKGHYWWLTRFGRVGTLNPETGQVRQLRLPDEEIQNAVAMDSRAVYVLSDHAQYAFAAEQDGMPQQLWRHTYDRGDERKVGTINQGSGTTPTLLGERYITFADNANSRINIVVLRRGDLKPGEQREICRVPVFTAGNSATDNSMIGWGHSILLENNSGYKSAHTQKDWDAITGGVVRVDIRADESGCDTVWTSPLKAPSSVAKLSASNGIAYYYSFDQGPQGTQDWSVVGLDFRTGKQVIKIPTGRGKVFDNNWASMSIGPDGSLYVGTTRGLVQVRSQLKSTQR</sequence>
<protein>
    <submittedName>
        <fullName evidence="1">Uncharacterized protein</fullName>
    </submittedName>
</protein>
<dbReference type="RefSeq" id="WP_191627524.1">
    <property type="nucleotide sequence ID" value="NZ_CABVHW010000006.1"/>
</dbReference>
<dbReference type="InterPro" id="IPR015943">
    <property type="entry name" value="WD40/YVTN_repeat-like_dom_sf"/>
</dbReference>
<dbReference type="SUPFAM" id="SSF50969">
    <property type="entry name" value="YVTN repeat-like/Quinoprotein amine dehydrogenase"/>
    <property type="match status" value="1"/>
</dbReference>
<name>A0A5E7C830_PSEFL</name>
<dbReference type="Gene3D" id="2.130.10.10">
    <property type="entry name" value="YVTN repeat-like/Quinoprotein amine dehydrogenase"/>
    <property type="match status" value="1"/>
</dbReference>
<dbReference type="Proteomes" id="UP000381093">
    <property type="component" value="Unassembled WGS sequence"/>
</dbReference>
<dbReference type="EMBL" id="CABVHW010000006">
    <property type="protein sequence ID" value="VVN96264.1"/>
    <property type="molecule type" value="Genomic_DNA"/>
</dbReference>